<evidence type="ECO:0000313" key="3">
    <source>
        <dbReference type="EMBL" id="QJH93569.1"/>
    </source>
</evidence>
<dbReference type="EMBL" id="MT144589">
    <property type="protein sequence ID" value="QJH93569.1"/>
    <property type="molecule type" value="Genomic_DNA"/>
</dbReference>
<accession>A0A6H1Z9J4</accession>
<organism evidence="1">
    <name type="scientific">viral metagenome</name>
    <dbReference type="NCBI Taxonomy" id="1070528"/>
    <lineage>
        <taxon>unclassified sequences</taxon>
        <taxon>metagenomes</taxon>
        <taxon>organismal metagenomes</taxon>
    </lineage>
</organism>
<dbReference type="EMBL" id="MT143973">
    <property type="protein sequence ID" value="QJA44129.1"/>
    <property type="molecule type" value="Genomic_DNA"/>
</dbReference>
<name>A0A6H1Z9J4_9ZZZZ</name>
<gene>
    <name evidence="4" type="ORF">MM415A00093_0042</name>
    <name evidence="2" type="ORF">MM415B00143_0050</name>
    <name evidence="1" type="ORF">TM448A00087_0062</name>
    <name evidence="3" type="ORF">TM448B00099_0045</name>
</gene>
<dbReference type="AlphaFoldDB" id="A0A6H1Z9J4"/>
<sequence length="67" mass="8309">MKFDTWFEKQFGKEPDRNIPFSKLWDRADSLRHELRIIEDRIANREKWIAARKVALYTWNIKEEDKK</sequence>
<protein>
    <submittedName>
        <fullName evidence="1">Uncharacterized protein</fullName>
    </submittedName>
</protein>
<proteinExistence type="predicted"/>
<evidence type="ECO:0000313" key="1">
    <source>
        <dbReference type="EMBL" id="QJA44129.1"/>
    </source>
</evidence>
<evidence type="ECO:0000313" key="2">
    <source>
        <dbReference type="EMBL" id="QJA67899.1"/>
    </source>
</evidence>
<dbReference type="EMBL" id="MT141577">
    <property type="protein sequence ID" value="QJA67899.1"/>
    <property type="molecule type" value="Genomic_DNA"/>
</dbReference>
<evidence type="ECO:0000313" key="4">
    <source>
        <dbReference type="EMBL" id="QJI04549.1"/>
    </source>
</evidence>
<dbReference type="EMBL" id="MT145187">
    <property type="protein sequence ID" value="QJI04549.1"/>
    <property type="molecule type" value="Genomic_DNA"/>
</dbReference>
<reference evidence="1" key="1">
    <citation type="submission" date="2020-03" db="EMBL/GenBank/DDBJ databases">
        <title>The deep terrestrial virosphere.</title>
        <authorList>
            <person name="Holmfeldt K."/>
            <person name="Nilsson E."/>
            <person name="Simone D."/>
            <person name="Lopez-Fernandez M."/>
            <person name="Wu X."/>
            <person name="de Brujin I."/>
            <person name="Lundin D."/>
            <person name="Andersson A."/>
            <person name="Bertilsson S."/>
            <person name="Dopson M."/>
        </authorList>
    </citation>
    <scope>NUCLEOTIDE SEQUENCE</scope>
    <source>
        <strain evidence="4">MM415A00093</strain>
        <strain evidence="2">MM415B00143</strain>
        <strain evidence="1">TM448A00087</strain>
        <strain evidence="3">TM448B00099</strain>
    </source>
</reference>